<dbReference type="InterPro" id="IPR004843">
    <property type="entry name" value="Calcineurin-like_PHP"/>
</dbReference>
<dbReference type="Pfam" id="PF16656">
    <property type="entry name" value="Pur_ac_phosph_N"/>
    <property type="match status" value="1"/>
</dbReference>
<evidence type="ECO:0000256" key="1">
    <source>
        <dbReference type="ARBA" id="ARBA00022729"/>
    </source>
</evidence>
<dbReference type="EMBL" id="AZIL01000835">
    <property type="protein sequence ID" value="EWM25745.1"/>
    <property type="molecule type" value="Genomic_DNA"/>
</dbReference>
<evidence type="ECO:0000259" key="7">
    <source>
        <dbReference type="Pfam" id="PF16656"/>
    </source>
</evidence>
<dbReference type="InterPro" id="IPR029052">
    <property type="entry name" value="Metallo-depent_PP-like"/>
</dbReference>
<evidence type="ECO:0000259" key="5">
    <source>
        <dbReference type="Pfam" id="PF00149"/>
    </source>
</evidence>
<dbReference type="CDD" id="cd00839">
    <property type="entry name" value="MPP_PAPs"/>
    <property type="match status" value="1"/>
</dbReference>
<dbReference type="GO" id="GO:0046872">
    <property type="term" value="F:metal ion binding"/>
    <property type="evidence" value="ECO:0007669"/>
    <property type="project" value="InterPro"/>
</dbReference>
<dbReference type="Gene3D" id="3.60.21.10">
    <property type="match status" value="1"/>
</dbReference>
<dbReference type="OrthoDB" id="45007at2759"/>
<evidence type="ECO:0000313" key="8">
    <source>
        <dbReference type="EMBL" id="EWM25745.1"/>
    </source>
</evidence>
<keyword evidence="2" id="KW-0325">Glycoprotein</keyword>
<organism evidence="8 9">
    <name type="scientific">Nannochloropsis gaditana</name>
    <dbReference type="NCBI Taxonomy" id="72520"/>
    <lineage>
        <taxon>Eukaryota</taxon>
        <taxon>Sar</taxon>
        <taxon>Stramenopiles</taxon>
        <taxon>Ochrophyta</taxon>
        <taxon>Eustigmatophyceae</taxon>
        <taxon>Eustigmatales</taxon>
        <taxon>Monodopsidaceae</taxon>
        <taxon>Nannochloropsis</taxon>
    </lineage>
</organism>
<evidence type="ECO:0000256" key="4">
    <source>
        <dbReference type="SAM" id="MobiDB-lite"/>
    </source>
</evidence>
<feature type="domain" description="Purple acid phosphatase N-terminal" evidence="7">
    <location>
        <begin position="21"/>
        <end position="127"/>
    </location>
</feature>
<evidence type="ECO:0000259" key="6">
    <source>
        <dbReference type="Pfam" id="PF14008"/>
    </source>
</evidence>
<comment type="caution">
    <text evidence="8">The sequence shown here is derived from an EMBL/GenBank/DDBJ whole genome shotgun (WGS) entry which is preliminary data.</text>
</comment>
<name>W7TFF3_9STRA</name>
<feature type="chain" id="PRO_5005151346" description="Purple acid phosphatase" evidence="3">
    <location>
        <begin position="17"/>
        <end position="583"/>
    </location>
</feature>
<comment type="catalytic activity">
    <reaction evidence="3">
        <text>a phosphate monoester + H2O = an alcohol + phosphate</text>
        <dbReference type="Rhea" id="RHEA:15017"/>
        <dbReference type="ChEBI" id="CHEBI:15377"/>
        <dbReference type="ChEBI" id="CHEBI:30879"/>
        <dbReference type="ChEBI" id="CHEBI:43474"/>
        <dbReference type="ChEBI" id="CHEBI:67140"/>
        <dbReference type="EC" id="3.1.3.2"/>
    </reaction>
</comment>
<keyword evidence="9" id="KW-1185">Reference proteome</keyword>
<keyword evidence="1 3" id="KW-0732">Signal</keyword>
<reference evidence="8 9" key="1">
    <citation type="journal article" date="2014" name="Mol. Plant">
        <title>Chromosome Scale Genome Assembly and Transcriptome Profiling of Nannochloropsis gaditana in Nitrogen Depletion.</title>
        <authorList>
            <person name="Corteggiani Carpinelli E."/>
            <person name="Telatin A."/>
            <person name="Vitulo N."/>
            <person name="Forcato C."/>
            <person name="D'Angelo M."/>
            <person name="Schiavon R."/>
            <person name="Vezzi A."/>
            <person name="Giacometti G.M."/>
            <person name="Morosinotto T."/>
            <person name="Valle G."/>
        </authorList>
    </citation>
    <scope>NUCLEOTIDE SEQUENCE [LARGE SCALE GENOMIC DNA]</scope>
    <source>
        <strain evidence="8 9">B-31</strain>
    </source>
</reference>
<dbReference type="InterPro" id="IPR041792">
    <property type="entry name" value="MPP_PAP"/>
</dbReference>
<dbReference type="GO" id="GO:0003993">
    <property type="term" value="F:acid phosphatase activity"/>
    <property type="evidence" value="ECO:0007669"/>
    <property type="project" value="UniProtKB-EC"/>
</dbReference>
<gene>
    <name evidence="8" type="ORF">Naga_100087g23</name>
</gene>
<comment type="similarity">
    <text evidence="3">Belongs to the metallophosphoesterase superfamily. Purple acid phosphatase family.</text>
</comment>
<dbReference type="PANTHER" id="PTHR45867:SF10">
    <property type="entry name" value="PURPLE ACID PHOSPHATASE"/>
    <property type="match status" value="1"/>
</dbReference>
<dbReference type="SUPFAM" id="SSF49363">
    <property type="entry name" value="Purple acid phosphatase, N-terminal domain"/>
    <property type="match status" value="1"/>
</dbReference>
<sequence>MYSLLLLALSATSSAALHHAPEQIHIAFGKTPDIVAVQWSTRVLERAEGGGPEGQQPRSFVYWGKDPTHLDEAAEGLSISFVDGGARKRQQQHHVVNMTGLEASTRYHYQVGDPAYGGLSRLYSFKTAADAVTLADDLPIRLAIYGDMGVDKNGSTVVRHLLEHMHGDPDYLDGVLHVGDFAYDMDERDGVQGDLFMRQIEPVAARLPYMTSMGNHEKAYNFLHYSERFRNMPVSDGEVASANGPPAPNNWWYSFNIGPVHLVAVSTEIYDFGPYDYIPRQYQWLEKDLKEANANRTLAPWIIVHGHKPLYCSSPTPAQCDNWYRSQREGIPLRPEASTTAEMRGDGIDASRLRGKGRKRKWGLEELFYTYGVDLYFCGHEHNSERLFDVVKGETGRRTRDMQGTTYIVTGAGGNREGVTPFLSQAPARVASRAEVWGYSILEVHNATHVYYEQRACDRGEGREGEGRRSGRREVWRSPKVPPRSMGGAWTEGIGGGKGVPALSVDPGCTERRSLSWFCQRRRACVLASALRSTLPDPYSLLIGAEPRGREPHRQPRCRRLRETNFARNNAFLHSIPPHPPPP</sequence>
<keyword evidence="3" id="KW-0378">Hydrolase</keyword>
<dbReference type="InterPro" id="IPR015914">
    <property type="entry name" value="PAPs_N"/>
</dbReference>
<dbReference type="InterPro" id="IPR025733">
    <property type="entry name" value="PAPs_C"/>
</dbReference>
<feature type="compositionally biased region" description="Basic and acidic residues" evidence="4">
    <location>
        <begin position="458"/>
        <end position="477"/>
    </location>
</feature>
<dbReference type="PANTHER" id="PTHR45867">
    <property type="entry name" value="PURPLE ACID PHOSPHATASE"/>
    <property type="match status" value="1"/>
</dbReference>
<dbReference type="AlphaFoldDB" id="W7TFF3"/>
<dbReference type="EC" id="3.1.3.2" evidence="3"/>
<dbReference type="InterPro" id="IPR008963">
    <property type="entry name" value="Purple_acid_Pase-like_N"/>
</dbReference>
<feature type="signal peptide" evidence="3">
    <location>
        <begin position="1"/>
        <end position="16"/>
    </location>
</feature>
<evidence type="ECO:0000256" key="3">
    <source>
        <dbReference type="RuleBase" id="RU361203"/>
    </source>
</evidence>
<feature type="region of interest" description="Disordered" evidence="4">
    <location>
        <begin position="458"/>
        <end position="495"/>
    </location>
</feature>
<feature type="domain" description="Purple acid phosphatase C-terminal" evidence="6">
    <location>
        <begin position="404"/>
        <end position="456"/>
    </location>
</feature>
<dbReference type="Pfam" id="PF00149">
    <property type="entry name" value="Metallophos"/>
    <property type="match status" value="1"/>
</dbReference>
<evidence type="ECO:0000313" key="9">
    <source>
        <dbReference type="Proteomes" id="UP000019335"/>
    </source>
</evidence>
<evidence type="ECO:0000256" key="2">
    <source>
        <dbReference type="ARBA" id="ARBA00023180"/>
    </source>
</evidence>
<proteinExistence type="inferred from homology"/>
<dbReference type="Pfam" id="PF14008">
    <property type="entry name" value="Metallophos_C"/>
    <property type="match status" value="1"/>
</dbReference>
<feature type="domain" description="Calcineurin-like phosphoesterase" evidence="5">
    <location>
        <begin position="141"/>
        <end position="383"/>
    </location>
</feature>
<protein>
    <recommendedName>
        <fullName evidence="3">Purple acid phosphatase</fullName>
        <ecNumber evidence="3">3.1.3.2</ecNumber>
    </recommendedName>
</protein>
<accession>W7TFF3</accession>
<dbReference type="SUPFAM" id="SSF56300">
    <property type="entry name" value="Metallo-dependent phosphatases"/>
    <property type="match status" value="1"/>
</dbReference>
<dbReference type="Proteomes" id="UP000019335">
    <property type="component" value="Chromosome 10"/>
</dbReference>
<dbReference type="Gene3D" id="2.60.40.380">
    <property type="entry name" value="Purple acid phosphatase-like, N-terminal"/>
    <property type="match status" value="1"/>
</dbReference>